<evidence type="ECO:0000313" key="8">
    <source>
        <dbReference type="Proteomes" id="UP001139179"/>
    </source>
</evidence>
<accession>A0A9X2DNP8</accession>
<feature type="transmembrane region" description="Helical" evidence="5">
    <location>
        <begin position="15"/>
        <end position="35"/>
    </location>
</feature>
<evidence type="ECO:0000259" key="6">
    <source>
        <dbReference type="Pfam" id="PF03816"/>
    </source>
</evidence>
<comment type="caution">
    <text evidence="7">The sequence shown here is derived from an EMBL/GenBank/DDBJ whole genome shotgun (WGS) entry which is preliminary data.</text>
</comment>
<evidence type="ECO:0000256" key="5">
    <source>
        <dbReference type="SAM" id="Phobius"/>
    </source>
</evidence>
<evidence type="ECO:0000256" key="4">
    <source>
        <dbReference type="ARBA" id="ARBA00022989"/>
    </source>
</evidence>
<evidence type="ECO:0000256" key="2">
    <source>
        <dbReference type="ARBA" id="ARBA00022692"/>
    </source>
</evidence>
<evidence type="ECO:0000313" key="7">
    <source>
        <dbReference type="EMBL" id="MCM3713836.1"/>
    </source>
</evidence>
<organism evidence="7 8">
    <name type="scientific">Halalkalibacter oceani</name>
    <dbReference type="NCBI Taxonomy" id="1653776"/>
    <lineage>
        <taxon>Bacteria</taxon>
        <taxon>Bacillati</taxon>
        <taxon>Bacillota</taxon>
        <taxon>Bacilli</taxon>
        <taxon>Bacillales</taxon>
        <taxon>Bacillaceae</taxon>
        <taxon>Halalkalibacter</taxon>
    </lineage>
</organism>
<dbReference type="EMBL" id="JAMBOL010000004">
    <property type="protein sequence ID" value="MCM3713836.1"/>
    <property type="molecule type" value="Genomic_DNA"/>
</dbReference>
<dbReference type="RefSeq" id="WP_251222642.1">
    <property type="nucleotide sequence ID" value="NZ_JAMBOL010000004.1"/>
</dbReference>
<name>A0A9X2DNP8_9BACI</name>
<feature type="domain" description="Cell envelope-related transcriptional attenuator" evidence="6">
    <location>
        <begin position="88"/>
        <end position="249"/>
    </location>
</feature>
<dbReference type="PANTHER" id="PTHR33392">
    <property type="entry name" value="POLYISOPRENYL-TEICHOIC ACID--PEPTIDOGLYCAN TEICHOIC ACID TRANSFERASE TAGU"/>
    <property type="match status" value="1"/>
</dbReference>
<dbReference type="InterPro" id="IPR050922">
    <property type="entry name" value="LytR/CpsA/Psr_CW_biosynth"/>
</dbReference>
<dbReference type="Gene3D" id="3.40.630.190">
    <property type="entry name" value="LCP protein"/>
    <property type="match status" value="1"/>
</dbReference>
<protein>
    <submittedName>
        <fullName evidence="7">LCP family protein</fullName>
    </submittedName>
</protein>
<evidence type="ECO:0000256" key="3">
    <source>
        <dbReference type="ARBA" id="ARBA00022968"/>
    </source>
</evidence>
<dbReference type="GO" id="GO:0071555">
    <property type="term" value="P:cell wall organization"/>
    <property type="evidence" value="ECO:0007669"/>
    <property type="project" value="UniProtKB-KW"/>
</dbReference>
<sequence length="344" mass="39191">MSTSVSKGKKWRKNVIWGILLLAVAGVIYISYFLITIYGATKEAYVELERPEGNSELREEAVTVGSEDPISILLMGVDDYDPSGHNGRADSLIVVTLNPNTKQITMTTIPRDTRVEFSTEEAGPYAGFHKINAAYMYGSMFDHGGHKLTVEKVEKLLDIPIDEYVAVNFDGFKDIVNVLGGVTVDIKEPFWEKNFYSVDEERIYFTKGKKKLDGEEALAFVRMRKREVNNVYSREERQRQFIKASIDEVISTNTLFKIGEIANILGENIKTSLSPMEIFRLQQTYASINTSTIKTFKIDGEDQRVNNIYYFIPTEEGLSNTSQRLKEELELGEQEKINNEIEWD</sequence>
<keyword evidence="2 5" id="KW-0812">Transmembrane</keyword>
<evidence type="ECO:0000256" key="1">
    <source>
        <dbReference type="ARBA" id="ARBA00006068"/>
    </source>
</evidence>
<dbReference type="InterPro" id="IPR004474">
    <property type="entry name" value="LytR_CpsA_psr"/>
</dbReference>
<keyword evidence="4 5" id="KW-1133">Transmembrane helix</keyword>
<dbReference type="PANTHER" id="PTHR33392:SF10">
    <property type="entry name" value="POLYISOPRENYL-TEICHOIC ACID--PEPTIDOGLYCAN TEICHOIC ACID TRANSFERASE TAGV"/>
    <property type="match status" value="1"/>
</dbReference>
<reference evidence="7" key="1">
    <citation type="submission" date="2022-05" db="EMBL/GenBank/DDBJ databases">
        <title>Comparative Genomics of Spacecraft Associated Microbes.</title>
        <authorList>
            <person name="Tran M.T."/>
            <person name="Wright A."/>
            <person name="Seuylemezian A."/>
            <person name="Eisen J."/>
            <person name="Coil D."/>
        </authorList>
    </citation>
    <scope>NUCLEOTIDE SEQUENCE</scope>
    <source>
        <strain evidence="7">214.1.1</strain>
    </source>
</reference>
<dbReference type="Pfam" id="PF03816">
    <property type="entry name" value="LytR_cpsA_psr"/>
    <property type="match status" value="1"/>
</dbReference>
<gene>
    <name evidence="7" type="ORF">M3202_07040</name>
</gene>
<comment type="similarity">
    <text evidence="1">Belongs to the LytR/CpsA/Psr (LCP) family.</text>
</comment>
<keyword evidence="3" id="KW-0735">Signal-anchor</keyword>
<proteinExistence type="inferred from homology"/>
<keyword evidence="8" id="KW-1185">Reference proteome</keyword>
<keyword evidence="5" id="KW-0472">Membrane</keyword>
<dbReference type="NCBIfam" id="TIGR00350">
    <property type="entry name" value="lytR_cpsA_psr"/>
    <property type="match status" value="1"/>
</dbReference>
<dbReference type="Proteomes" id="UP001139179">
    <property type="component" value="Unassembled WGS sequence"/>
</dbReference>
<dbReference type="AlphaFoldDB" id="A0A9X2DNP8"/>